<proteinExistence type="predicted"/>
<organism evidence="1 2">
    <name type="scientific">Jannaschia seosinensis</name>
    <dbReference type="NCBI Taxonomy" id="313367"/>
    <lineage>
        <taxon>Bacteria</taxon>
        <taxon>Pseudomonadati</taxon>
        <taxon>Pseudomonadota</taxon>
        <taxon>Alphaproteobacteria</taxon>
        <taxon>Rhodobacterales</taxon>
        <taxon>Roseobacteraceae</taxon>
        <taxon>Jannaschia</taxon>
    </lineage>
</organism>
<name>A0A0M7BC52_9RHOB</name>
<dbReference type="EMBL" id="CYPR01000160">
    <property type="protein sequence ID" value="CUH39648.1"/>
    <property type="molecule type" value="Genomic_DNA"/>
</dbReference>
<accession>A0A0M7BC52</accession>
<dbReference type="RefSeq" id="WP_055663803.1">
    <property type="nucleotide sequence ID" value="NZ_CYPR01000160.1"/>
</dbReference>
<protein>
    <submittedName>
        <fullName evidence="1">Uncharacterized protein</fullName>
    </submittedName>
</protein>
<dbReference type="Proteomes" id="UP000049455">
    <property type="component" value="Unassembled WGS sequence"/>
</dbReference>
<sequence>MTDSNEPASPPQMAASLLAATEAAGAQERGRRDAADAALGKLIGRVRGALERIDPADLDPAGVALIVEWHDGLTDIRRHVDEWAVRTGRTTALTTTWREDLRAQFCRGGLPAVLRDGTLVLEAIDNTVAALTDPAACEALERHRRILARILNAVQDRVDV</sequence>
<gene>
    <name evidence="1" type="ORF">JSE7799_02375</name>
</gene>
<reference evidence="1 2" key="1">
    <citation type="submission" date="2015-09" db="EMBL/GenBank/DDBJ databases">
        <authorList>
            <person name="Jackson K.R."/>
            <person name="Lunt B.L."/>
            <person name="Fisher J.N.B."/>
            <person name="Gardner A.V."/>
            <person name="Bailey M.E."/>
            <person name="Deus L.M."/>
            <person name="Earl A.S."/>
            <person name="Gibby P.D."/>
            <person name="Hartmann K.A."/>
            <person name="Liu J.E."/>
            <person name="Manci A.M."/>
            <person name="Nielsen D.A."/>
            <person name="Solomon M.B."/>
            <person name="Breakwell D.P."/>
            <person name="Burnett S.H."/>
            <person name="Grose J.H."/>
        </authorList>
    </citation>
    <scope>NUCLEOTIDE SEQUENCE [LARGE SCALE GENOMIC DNA]</scope>
    <source>
        <strain evidence="1 2">CECT 7799</strain>
    </source>
</reference>
<dbReference type="AlphaFoldDB" id="A0A0M7BC52"/>
<evidence type="ECO:0000313" key="2">
    <source>
        <dbReference type="Proteomes" id="UP000049455"/>
    </source>
</evidence>
<keyword evidence="2" id="KW-1185">Reference proteome</keyword>
<evidence type="ECO:0000313" key="1">
    <source>
        <dbReference type="EMBL" id="CUH39648.1"/>
    </source>
</evidence>
<dbReference type="STRING" id="313367.JSE7799_02375"/>